<reference evidence="1" key="1">
    <citation type="submission" date="2017-11" db="EMBL/GenBank/DDBJ databases">
        <authorList>
            <person name="Parrilla Taylor D.P."/>
            <person name="Vibanco-Perez N."/>
            <person name="Duran-Avelar Md.J."/>
            <person name="Gomez-Gil B."/>
            <person name="Llera-Herrera R."/>
            <person name="Vazquez-Juarez R."/>
        </authorList>
    </citation>
    <scope>NUCLEOTIDE SEQUENCE</scope>
    <source>
        <strain evidence="1">LG</strain>
    </source>
</reference>
<gene>
    <name evidence="1" type="primary">173</name>
</gene>
<proteinExistence type="predicted"/>
<evidence type="ECO:0000313" key="1">
    <source>
        <dbReference type="EMBL" id="AWQ63692.1"/>
    </source>
</evidence>
<dbReference type="EMBL" id="MG432482">
    <property type="protein sequence ID" value="AWQ63692.1"/>
    <property type="molecule type" value="Genomic_DNA"/>
</dbReference>
<accession>A0A2U9GGL3</accession>
<name>A0A2U9GGL3_WSSV</name>
<protein>
    <submittedName>
        <fullName evidence="1">Wsv173</fullName>
    </submittedName>
</protein>
<sequence>MRIKEEERRKELADKEEEKRRELAVGKARALVGAHQGPILPSLHSLHEEIRYPDSWEKIPRPQIFITGILSAVNKVLHVQMPIRNIDGCSSSPLVSSLANLFHRDVKDLEERHETRVGTTP</sequence>
<organism evidence="1">
    <name type="scientific">White spot syndrome virus</name>
    <name type="common">WSSV</name>
    <name type="synonym">White spot bacilliform virus</name>
    <dbReference type="NCBI Taxonomy" id="92652"/>
    <lineage>
        <taxon>Viruses</taxon>
        <taxon>Viruses incertae sedis</taxon>
        <taxon>Naldaviricetes</taxon>
        <taxon>Nimaviridae</taxon>
        <taxon>Whispovirus</taxon>
        <taxon>White spot syndrome virus</taxon>
    </lineage>
</organism>
<reference evidence="1" key="2">
    <citation type="journal article" name="FEMS Microbiol. Lett.">
        <title>Molecular variability and genetic structure of white spot syndrome virus strains from northwest Mexico based on the analysis of genomes.</title>
        <authorList>
            <person name="Parrilla-Taylor D.P."/>
            <person name="Vibanco-Perez N."/>
            <person name="Duran-Avelar M.J."/>
            <person name="Gomez-Gil B."/>
            <person name="Llera-Herrera R."/>
            <person name="Vazquez-Juarez R."/>
        </authorList>
    </citation>
    <scope>NUCLEOTIDE SEQUENCE</scope>
    <source>
        <strain evidence="1">LG</strain>
    </source>
</reference>
<organismHost>
    <name type="scientific">Crustacea</name>
    <name type="common">crustaceans</name>
    <dbReference type="NCBI Taxonomy" id="6657"/>
</organismHost>